<evidence type="ECO:0000313" key="3">
    <source>
        <dbReference type="EMBL" id="OTN67916.1"/>
    </source>
</evidence>
<dbReference type="VEuPathDB" id="PlasmoDB:PKNH_1324700"/>
<dbReference type="VEuPathDB" id="PlasmoDB:PKNOH_S04340100"/>
<dbReference type="Pfam" id="PF12319">
    <property type="entry name" value="TryThrA_C"/>
    <property type="match status" value="1"/>
</dbReference>
<dbReference type="AlphaFoldDB" id="A0A1Y3DX91"/>
<dbReference type="InterPro" id="IPR022089">
    <property type="entry name" value="Plasmodium-antigen_C"/>
</dbReference>
<proteinExistence type="predicted"/>
<name>A0A1Y3DX91_PLAKN</name>
<sequence>MEAVRNYKEVIAETLPLSALWGKSTYSSLSNYGYYNSKSIIIGVLLFAFLFFISHFFQFLPTIRNKIRRFTRNAIVYNTVEEKDVKEYGKELPSRSVPNTGCKEKNAKNNKQINEVCQTNEQKQGDDNNIKRIKTYAEKRERRYNTALGEDEAKVQAPESTYDGQKSQRSLLDKIMKGKKMGKGGMKELIKKQNMLYTAGYNEKGSTDYLQEEKSEEWINNQWNVWKKKNEEEWKIFNTSIENEKTNWLQNIEKEWQEFLDAMQNKWIHYNKKMDAEYQINILEKSSEWNDTQWIEWIKSEGKQFMEQEWKIWLAQKETHLSDWVVNEWIRWKNSQIMQWLMADWRLQKEASWSNYENYKITNILQRKKRKKWNKWRECINREREEWDAWVRSKEKIYINTKWNKWSKWKKDKRFIYSKWVEMFTNKLINERQWEKWVKS</sequence>
<evidence type="ECO:0000313" key="4">
    <source>
        <dbReference type="Proteomes" id="UP000195012"/>
    </source>
</evidence>
<dbReference type="Proteomes" id="UP000195012">
    <property type="component" value="Unassembled WGS sequence"/>
</dbReference>
<keyword evidence="1" id="KW-0812">Transmembrane</keyword>
<keyword evidence="1" id="KW-0472">Membrane</keyword>
<gene>
    <name evidence="3" type="ORF">PKNOH_S04340100</name>
</gene>
<dbReference type="eggNOG" id="ENOG502S6JQ">
    <property type="taxonomic scope" value="Eukaryota"/>
</dbReference>
<reference evidence="3 4" key="1">
    <citation type="submission" date="2017-05" db="EMBL/GenBank/DDBJ databases">
        <title>PacBio assembly of a Plasmodium knowlesi genome sequence with Hi-C correction and manual annotation of the SICAvar gene family.</title>
        <authorList>
            <person name="Lapp S.A."/>
            <person name="Geraldo J.A."/>
            <person name="Chien J.-T."/>
            <person name="Ay F."/>
            <person name="Pakala S.B."/>
            <person name="Batugedara G."/>
            <person name="Humphrey J.C."/>
            <person name="Debarry J.D."/>
            <person name="Le Roch K.G."/>
            <person name="Galinski M.R."/>
            <person name="Kissinger J.C."/>
        </authorList>
    </citation>
    <scope>NUCLEOTIDE SEQUENCE [LARGE SCALE GENOMIC DNA]</scope>
    <source>
        <strain evidence="4">Malayan Strain Pk1 (A+)</strain>
    </source>
</reference>
<feature type="domain" description="Tryptophan/threonine-rich plasmodium antigen C-terminal" evidence="2">
    <location>
        <begin position="222"/>
        <end position="437"/>
    </location>
</feature>
<evidence type="ECO:0000256" key="1">
    <source>
        <dbReference type="SAM" id="Phobius"/>
    </source>
</evidence>
<dbReference type="EMBL" id="NETL01000018">
    <property type="protein sequence ID" value="OTN67916.1"/>
    <property type="molecule type" value="Genomic_DNA"/>
</dbReference>
<evidence type="ECO:0000259" key="2">
    <source>
        <dbReference type="Pfam" id="PF12319"/>
    </source>
</evidence>
<dbReference type="OrthoDB" id="385985at2759"/>
<keyword evidence="1" id="KW-1133">Transmembrane helix</keyword>
<dbReference type="OMA" id="EWKIFNT"/>
<protein>
    <submittedName>
        <fullName evidence="3">Putative Tryptophan/threonine rich antigen</fullName>
    </submittedName>
</protein>
<feature type="transmembrane region" description="Helical" evidence="1">
    <location>
        <begin position="40"/>
        <end position="60"/>
    </location>
</feature>
<accession>A0A1Y3DX91</accession>
<organism evidence="3 4">
    <name type="scientific">Plasmodium knowlesi</name>
    <dbReference type="NCBI Taxonomy" id="5850"/>
    <lineage>
        <taxon>Eukaryota</taxon>
        <taxon>Sar</taxon>
        <taxon>Alveolata</taxon>
        <taxon>Apicomplexa</taxon>
        <taxon>Aconoidasida</taxon>
        <taxon>Haemosporida</taxon>
        <taxon>Plasmodiidae</taxon>
        <taxon>Plasmodium</taxon>
        <taxon>Plasmodium (Plasmodium)</taxon>
    </lineage>
</organism>
<comment type="caution">
    <text evidence="3">The sequence shown here is derived from an EMBL/GenBank/DDBJ whole genome shotgun (WGS) entry which is preliminary data.</text>
</comment>